<dbReference type="Gene3D" id="2.40.160.60">
    <property type="entry name" value="Outer membrane protein transport protein (OMPP1/FadL/TodX)"/>
    <property type="match status" value="1"/>
</dbReference>
<protein>
    <submittedName>
        <fullName evidence="2">Plasmid transfer operon, TraF, protein</fullName>
    </submittedName>
</protein>
<organism evidence="2 3">
    <name type="scientific">Thiohalospira halophila DSM 15071</name>
    <dbReference type="NCBI Taxonomy" id="1123397"/>
    <lineage>
        <taxon>Bacteria</taxon>
        <taxon>Pseudomonadati</taxon>
        <taxon>Pseudomonadota</taxon>
        <taxon>Gammaproteobacteria</taxon>
        <taxon>Thiohalospirales</taxon>
        <taxon>Thiohalospiraceae</taxon>
        <taxon>Thiohalospira</taxon>
    </lineage>
</organism>
<evidence type="ECO:0000256" key="1">
    <source>
        <dbReference type="SAM" id="SignalP"/>
    </source>
</evidence>
<dbReference type="AlphaFoldDB" id="A0A1I1QQ68"/>
<keyword evidence="1" id="KW-0732">Signal</keyword>
<dbReference type="Proteomes" id="UP000198611">
    <property type="component" value="Unassembled WGS sequence"/>
</dbReference>
<feature type="chain" id="PRO_5011635273" evidence="1">
    <location>
        <begin position="22"/>
        <end position="401"/>
    </location>
</feature>
<name>A0A1I1QQ68_9GAMM</name>
<dbReference type="InterPro" id="IPR032811">
    <property type="entry name" value="Put_conjugal_transfer"/>
</dbReference>
<reference evidence="2 3" key="1">
    <citation type="submission" date="2016-10" db="EMBL/GenBank/DDBJ databases">
        <authorList>
            <person name="de Groot N.N."/>
        </authorList>
    </citation>
    <scope>NUCLEOTIDE SEQUENCE [LARGE SCALE GENOMIC DNA]</scope>
    <source>
        <strain evidence="2 3">HL3</strain>
    </source>
</reference>
<dbReference type="Pfam" id="PF13729">
    <property type="entry name" value="TraF_2"/>
    <property type="match status" value="1"/>
</dbReference>
<evidence type="ECO:0000313" key="2">
    <source>
        <dbReference type="EMBL" id="SFD24264.1"/>
    </source>
</evidence>
<dbReference type="OrthoDB" id="6077588at2"/>
<dbReference type="EMBL" id="FOMJ01000003">
    <property type="protein sequence ID" value="SFD24264.1"/>
    <property type="molecule type" value="Genomic_DNA"/>
</dbReference>
<accession>A0A1I1QQ68</accession>
<dbReference type="RefSeq" id="WP_093427886.1">
    <property type="nucleotide sequence ID" value="NZ_FOMJ01000003.1"/>
</dbReference>
<evidence type="ECO:0000313" key="3">
    <source>
        <dbReference type="Proteomes" id="UP000198611"/>
    </source>
</evidence>
<proteinExistence type="predicted"/>
<keyword evidence="3" id="KW-1185">Reference proteome</keyword>
<sequence>MRIRILAAATAAALTTGGAQAASFGIYDARSVGMGNIGTSAGNPSNASFYNPALLGAPNKDADFNLELPIVSLRAAAQDEDIIDNFSDLEDDIDRFESATEQLDSNPTIENARAVQNAAAALDSSLQSIDNSPIEVEGFAGVLGAGTTGEWGMSVYGGARVFGGVKAHYEDQAKLEGLANADPNNPEAISTDSDLQSSVTSRGMMVGEYGISLAKEFNIAGHGISFGLTPKILQVQTFDYTTDLNDDTDFNIDENTTEETDFNTDLGVSKMWDNGVRTGLMVKNIIGQTYTTAEGNDLELNPQYRAGISHHTGISTIGIDLDLTENDPVAEGFDRPTQYLAIGGEFDAWNWLQLRAGYRTDLADSYEDTVHAGVGLFHILDVGAAYSDQEVQASVRLGVRF</sequence>
<feature type="signal peptide" evidence="1">
    <location>
        <begin position="1"/>
        <end position="21"/>
    </location>
</feature>
<gene>
    <name evidence="2" type="ORF">SAMN05660831_01226</name>
</gene>